<accession>A0A4U8UTS3</accession>
<proteinExistence type="predicted"/>
<evidence type="ECO:0000256" key="1">
    <source>
        <dbReference type="SAM" id="Phobius"/>
    </source>
</evidence>
<keyword evidence="1" id="KW-0812">Transmembrane</keyword>
<evidence type="ECO:0000313" key="2">
    <source>
        <dbReference type="EMBL" id="TMS36696.1"/>
    </source>
</evidence>
<dbReference type="EMBL" id="AZBU02000001">
    <property type="protein sequence ID" value="TMS36696.1"/>
    <property type="molecule type" value="Genomic_DNA"/>
</dbReference>
<dbReference type="AlphaFoldDB" id="A0A4U8UTS3"/>
<reference evidence="2 3" key="1">
    <citation type="journal article" date="2015" name="Genome Biol.">
        <title>Comparative genomics of Steinernema reveals deeply conserved gene regulatory networks.</title>
        <authorList>
            <person name="Dillman A.R."/>
            <person name="Macchietto M."/>
            <person name="Porter C.F."/>
            <person name="Rogers A."/>
            <person name="Williams B."/>
            <person name="Antoshechkin I."/>
            <person name="Lee M.M."/>
            <person name="Goodwin Z."/>
            <person name="Lu X."/>
            <person name="Lewis E.E."/>
            <person name="Goodrich-Blair H."/>
            <person name="Stock S.P."/>
            <person name="Adams B.J."/>
            <person name="Sternberg P.W."/>
            <person name="Mortazavi A."/>
        </authorList>
    </citation>
    <scope>NUCLEOTIDE SEQUENCE [LARGE SCALE GENOMIC DNA]</scope>
    <source>
        <strain evidence="2 3">ALL</strain>
    </source>
</reference>
<keyword evidence="1" id="KW-0472">Membrane</keyword>
<reference evidence="2 3" key="2">
    <citation type="journal article" date="2019" name="G3 (Bethesda)">
        <title>Hybrid Assembly of the Genome of the Entomopathogenic Nematode Steinernema carpocapsae Identifies the X-Chromosome.</title>
        <authorList>
            <person name="Serra L."/>
            <person name="Macchietto M."/>
            <person name="Macias-Munoz A."/>
            <person name="McGill C.J."/>
            <person name="Rodriguez I.M."/>
            <person name="Rodriguez B."/>
            <person name="Murad R."/>
            <person name="Mortazavi A."/>
        </authorList>
    </citation>
    <scope>NUCLEOTIDE SEQUENCE [LARGE SCALE GENOMIC DNA]</scope>
    <source>
        <strain evidence="2 3">ALL</strain>
    </source>
</reference>
<protein>
    <submittedName>
        <fullName evidence="2">Uncharacterized protein</fullName>
    </submittedName>
</protein>
<keyword evidence="1" id="KW-1133">Transmembrane helix</keyword>
<sequence length="282" mass="32681">MQAVIVGRSRNGPRARYMYTGSLNPPDKYACLCRYRNPRLPNQIYRFGNVTHGRTRLDRSPLFNTGHTKIRKVTCNFKIEAKKIPTLLHGRERILRQRDHVYCIRPDGFLQHEADERRLGVSRRSWPFSGPRLHPDRTLTRSRAIERNLDVVNLSRTITVAKRRLLSFKLFTFVVCTSCFAVLSLYWCLTYRGKVKNGNCVSRPACRDSGKVVLSDKKSARFLRVQASEFKCLIAILLQSVFYVLLVSRSSCESLNKYSTCDQCFRICKPEFEPFRISQTTS</sequence>
<feature type="transmembrane region" description="Helical" evidence="1">
    <location>
        <begin position="228"/>
        <end position="247"/>
    </location>
</feature>
<keyword evidence="3" id="KW-1185">Reference proteome</keyword>
<dbReference type="Proteomes" id="UP000298663">
    <property type="component" value="Unassembled WGS sequence"/>
</dbReference>
<organism evidence="2 3">
    <name type="scientific">Steinernema carpocapsae</name>
    <name type="common">Entomopathogenic nematode</name>
    <dbReference type="NCBI Taxonomy" id="34508"/>
    <lineage>
        <taxon>Eukaryota</taxon>
        <taxon>Metazoa</taxon>
        <taxon>Ecdysozoa</taxon>
        <taxon>Nematoda</taxon>
        <taxon>Chromadorea</taxon>
        <taxon>Rhabditida</taxon>
        <taxon>Tylenchina</taxon>
        <taxon>Panagrolaimomorpha</taxon>
        <taxon>Strongyloidoidea</taxon>
        <taxon>Steinernematidae</taxon>
        <taxon>Steinernema</taxon>
    </lineage>
</organism>
<evidence type="ECO:0000313" key="3">
    <source>
        <dbReference type="Proteomes" id="UP000298663"/>
    </source>
</evidence>
<name>A0A4U8UTS3_STECR</name>
<feature type="transmembrane region" description="Helical" evidence="1">
    <location>
        <begin position="166"/>
        <end position="187"/>
    </location>
</feature>
<dbReference type="OrthoDB" id="10619984at2759"/>
<gene>
    <name evidence="2" type="ORF">L596_003798</name>
</gene>
<comment type="caution">
    <text evidence="2">The sequence shown here is derived from an EMBL/GenBank/DDBJ whole genome shotgun (WGS) entry which is preliminary data.</text>
</comment>